<organism evidence="1 2">
    <name type="scientific">Nephila pilipes</name>
    <name type="common">Giant wood spider</name>
    <name type="synonym">Nephila maculata</name>
    <dbReference type="NCBI Taxonomy" id="299642"/>
    <lineage>
        <taxon>Eukaryota</taxon>
        <taxon>Metazoa</taxon>
        <taxon>Ecdysozoa</taxon>
        <taxon>Arthropoda</taxon>
        <taxon>Chelicerata</taxon>
        <taxon>Arachnida</taxon>
        <taxon>Araneae</taxon>
        <taxon>Araneomorphae</taxon>
        <taxon>Entelegynae</taxon>
        <taxon>Araneoidea</taxon>
        <taxon>Nephilidae</taxon>
        <taxon>Nephila</taxon>
    </lineage>
</organism>
<reference evidence="1" key="1">
    <citation type="submission" date="2020-08" db="EMBL/GenBank/DDBJ databases">
        <title>Multicomponent nature underlies the extraordinary mechanical properties of spider dragline silk.</title>
        <authorList>
            <person name="Kono N."/>
            <person name="Nakamura H."/>
            <person name="Mori M."/>
            <person name="Yoshida Y."/>
            <person name="Ohtoshi R."/>
            <person name="Malay A.D."/>
            <person name="Moran D.A.P."/>
            <person name="Tomita M."/>
            <person name="Numata K."/>
            <person name="Arakawa K."/>
        </authorList>
    </citation>
    <scope>NUCLEOTIDE SEQUENCE</scope>
</reference>
<proteinExistence type="predicted"/>
<accession>A0A8X6QDJ9</accession>
<dbReference type="AlphaFoldDB" id="A0A8X6QDJ9"/>
<name>A0A8X6QDJ9_NEPPI</name>
<dbReference type="Proteomes" id="UP000887013">
    <property type="component" value="Unassembled WGS sequence"/>
</dbReference>
<keyword evidence="2" id="KW-1185">Reference proteome</keyword>
<comment type="caution">
    <text evidence="1">The sequence shown here is derived from an EMBL/GenBank/DDBJ whole genome shotgun (WGS) entry which is preliminary data.</text>
</comment>
<gene>
    <name evidence="1" type="ORF">NPIL_129571</name>
</gene>
<dbReference type="EMBL" id="BMAW01080456">
    <property type="protein sequence ID" value="GFU19683.1"/>
    <property type="molecule type" value="Genomic_DNA"/>
</dbReference>
<protein>
    <submittedName>
        <fullName evidence="1">Uncharacterized protein</fullName>
    </submittedName>
</protein>
<evidence type="ECO:0000313" key="1">
    <source>
        <dbReference type="EMBL" id="GFU19683.1"/>
    </source>
</evidence>
<evidence type="ECO:0000313" key="2">
    <source>
        <dbReference type="Proteomes" id="UP000887013"/>
    </source>
</evidence>
<sequence>MVGYVLNKILGLEDEDCLLWLNDNYKQCAFRYRGIELNADKGSTRSQSFSDGPDAFPKAIKSQLSCQVWTCLTTVLRHQLKRRRKDMTSVASVMRNFSSFESPA</sequence>